<organism evidence="2 3">
    <name type="scientific">Ramlibacter humi</name>
    <dbReference type="NCBI Taxonomy" id="2530451"/>
    <lineage>
        <taxon>Bacteria</taxon>
        <taxon>Pseudomonadati</taxon>
        <taxon>Pseudomonadota</taxon>
        <taxon>Betaproteobacteria</taxon>
        <taxon>Burkholderiales</taxon>
        <taxon>Comamonadaceae</taxon>
        <taxon>Ramlibacter</taxon>
    </lineage>
</organism>
<gene>
    <name evidence="2" type="ORF">EZ216_19755</name>
</gene>
<name>A0A4Z0BFL3_9BURK</name>
<comment type="caution">
    <text evidence="2">The sequence shown here is derived from an EMBL/GenBank/DDBJ whole genome shotgun (WGS) entry which is preliminary data.</text>
</comment>
<proteinExistence type="predicted"/>
<dbReference type="EMBL" id="SMLK01000009">
    <property type="protein sequence ID" value="TFY97097.1"/>
    <property type="molecule type" value="Genomic_DNA"/>
</dbReference>
<dbReference type="RefSeq" id="WP_135251512.1">
    <property type="nucleotide sequence ID" value="NZ_SMLK01000009.1"/>
</dbReference>
<evidence type="ECO:0000313" key="3">
    <source>
        <dbReference type="Proteomes" id="UP000297839"/>
    </source>
</evidence>
<feature type="signal peptide" evidence="1">
    <location>
        <begin position="1"/>
        <end position="22"/>
    </location>
</feature>
<reference evidence="2 3" key="1">
    <citation type="submission" date="2019-03" db="EMBL/GenBank/DDBJ databases">
        <title>Ramlibacter sp. 18x22-1, whole genome shotgun sequence.</title>
        <authorList>
            <person name="Zhang X."/>
            <person name="Feng G."/>
            <person name="Zhu H."/>
        </authorList>
    </citation>
    <scope>NUCLEOTIDE SEQUENCE [LARGE SCALE GENOMIC DNA]</scope>
    <source>
        <strain evidence="2 3">18x22-1</strain>
    </source>
</reference>
<feature type="chain" id="PRO_5021439744" evidence="1">
    <location>
        <begin position="23"/>
        <end position="94"/>
    </location>
</feature>
<accession>A0A4Z0BFL3</accession>
<evidence type="ECO:0000313" key="2">
    <source>
        <dbReference type="EMBL" id="TFY97097.1"/>
    </source>
</evidence>
<keyword evidence="3" id="KW-1185">Reference proteome</keyword>
<dbReference type="Proteomes" id="UP000297839">
    <property type="component" value="Unassembled WGS sequence"/>
</dbReference>
<protein>
    <submittedName>
        <fullName evidence="2">DUF4148 domain-containing protein</fullName>
    </submittedName>
</protein>
<dbReference type="InterPro" id="IPR025421">
    <property type="entry name" value="DUF4148"/>
</dbReference>
<sequence length="94" mass="9446">MNAKTLIAIASVAAAFSGFARAGEASDMIVTPDQLHGTRTRAEVQAEAVQAAKSPSLGEASTTATGASAGIRDAQAVKAEAVQASRFIRVGEAS</sequence>
<dbReference type="Pfam" id="PF13663">
    <property type="entry name" value="DUF4148"/>
    <property type="match status" value="1"/>
</dbReference>
<keyword evidence="1" id="KW-0732">Signal</keyword>
<evidence type="ECO:0000256" key="1">
    <source>
        <dbReference type="SAM" id="SignalP"/>
    </source>
</evidence>
<dbReference type="AlphaFoldDB" id="A0A4Z0BFL3"/>